<protein>
    <submittedName>
        <fullName evidence="1">Uncharacterized protein</fullName>
    </submittedName>
</protein>
<sequence length="164" mass="19226">MNTEEWTGIFQSKVKNINQNRGHSWCIEFDSSIESGNQASGWHQYIRGAFGRFQCSKCNRRWSSGRVQVIFHMRRMSRQGTVKVRAFRQNCTQCDEAPMEEASFEKESLEVLLEKLMEKISEKCYGQKKRKREYDNLDDNEGPPHESSHCEACSKGICTKRFKR</sequence>
<dbReference type="EMBL" id="CM055751">
    <property type="protein sequence ID" value="KAJ7993463.1"/>
    <property type="molecule type" value="Genomic_DNA"/>
</dbReference>
<dbReference type="Proteomes" id="UP001157502">
    <property type="component" value="Chromosome 24"/>
</dbReference>
<accession>A0ACC2FQ09</accession>
<reference evidence="1" key="1">
    <citation type="submission" date="2021-05" db="EMBL/GenBank/DDBJ databases">
        <authorList>
            <person name="Pan Q."/>
            <person name="Jouanno E."/>
            <person name="Zahm M."/>
            <person name="Klopp C."/>
            <person name="Cabau C."/>
            <person name="Louis A."/>
            <person name="Berthelot C."/>
            <person name="Parey E."/>
            <person name="Roest Crollius H."/>
            <person name="Montfort J."/>
            <person name="Robinson-Rechavi M."/>
            <person name="Bouchez O."/>
            <person name="Lampietro C."/>
            <person name="Lopez Roques C."/>
            <person name="Donnadieu C."/>
            <person name="Postlethwait J."/>
            <person name="Bobe J."/>
            <person name="Dillon D."/>
            <person name="Chandos A."/>
            <person name="von Hippel F."/>
            <person name="Guiguen Y."/>
        </authorList>
    </citation>
    <scope>NUCLEOTIDE SEQUENCE</scope>
    <source>
        <strain evidence="1">YG-Jan2019</strain>
    </source>
</reference>
<evidence type="ECO:0000313" key="1">
    <source>
        <dbReference type="EMBL" id="KAJ7993463.1"/>
    </source>
</evidence>
<keyword evidence="2" id="KW-1185">Reference proteome</keyword>
<evidence type="ECO:0000313" key="2">
    <source>
        <dbReference type="Proteomes" id="UP001157502"/>
    </source>
</evidence>
<name>A0ACC2FQ09_DALPE</name>
<proteinExistence type="predicted"/>
<comment type="caution">
    <text evidence="1">The sequence shown here is derived from an EMBL/GenBank/DDBJ whole genome shotgun (WGS) entry which is preliminary data.</text>
</comment>
<gene>
    <name evidence="1" type="ORF">DPEC_G00272690</name>
</gene>
<organism evidence="1 2">
    <name type="scientific">Dallia pectoralis</name>
    <name type="common">Alaska blackfish</name>
    <dbReference type="NCBI Taxonomy" id="75939"/>
    <lineage>
        <taxon>Eukaryota</taxon>
        <taxon>Metazoa</taxon>
        <taxon>Chordata</taxon>
        <taxon>Craniata</taxon>
        <taxon>Vertebrata</taxon>
        <taxon>Euteleostomi</taxon>
        <taxon>Actinopterygii</taxon>
        <taxon>Neopterygii</taxon>
        <taxon>Teleostei</taxon>
        <taxon>Protacanthopterygii</taxon>
        <taxon>Esociformes</taxon>
        <taxon>Umbridae</taxon>
        <taxon>Dallia</taxon>
    </lineage>
</organism>